<dbReference type="SMART" id="SM00853">
    <property type="entry name" value="MutL_C"/>
    <property type="match status" value="1"/>
</dbReference>
<evidence type="ECO:0000313" key="4">
    <source>
        <dbReference type="EMBL" id="EEQ37943.1"/>
    </source>
</evidence>
<proteinExistence type="inferred from homology"/>
<dbReference type="Pfam" id="PF13589">
    <property type="entry name" value="HATPase_c_3"/>
    <property type="match status" value="1"/>
</dbReference>
<dbReference type="OMA" id="FECAHGR"/>
<dbReference type="PANTHER" id="PTHR10073">
    <property type="entry name" value="DNA MISMATCH REPAIR PROTEIN MLH, PMS, MUTL"/>
    <property type="match status" value="1"/>
</dbReference>
<dbReference type="SUPFAM" id="SSF118116">
    <property type="entry name" value="DNA mismatch repair protein MutL"/>
    <property type="match status" value="1"/>
</dbReference>
<dbReference type="HOGENOM" id="CLU_005415_1_0_1"/>
<dbReference type="InterPro" id="IPR042121">
    <property type="entry name" value="MutL_C_regsub"/>
</dbReference>
<dbReference type="GO" id="GO:0005524">
    <property type="term" value="F:ATP binding"/>
    <property type="evidence" value="ECO:0007669"/>
    <property type="project" value="InterPro"/>
</dbReference>
<reference evidence="4 5" key="1">
    <citation type="journal article" date="2009" name="Nature">
        <title>Evolution of pathogenicity and sexual reproduction in eight Candida genomes.</title>
        <authorList>
            <person name="Butler G."/>
            <person name="Rasmussen M.D."/>
            <person name="Lin M.F."/>
            <person name="Santos M.A."/>
            <person name="Sakthikumar S."/>
            <person name="Munro C.A."/>
            <person name="Rheinbay E."/>
            <person name="Grabherr M."/>
            <person name="Forche A."/>
            <person name="Reedy J.L."/>
            <person name="Agrafioti I."/>
            <person name="Arnaud M.B."/>
            <person name="Bates S."/>
            <person name="Brown A.J."/>
            <person name="Brunke S."/>
            <person name="Costanzo M.C."/>
            <person name="Fitzpatrick D.A."/>
            <person name="de Groot P.W."/>
            <person name="Harris D."/>
            <person name="Hoyer L.L."/>
            <person name="Hube B."/>
            <person name="Klis F.M."/>
            <person name="Kodira C."/>
            <person name="Lennard N."/>
            <person name="Logue M.E."/>
            <person name="Martin R."/>
            <person name="Neiman A.M."/>
            <person name="Nikolaou E."/>
            <person name="Quail M.A."/>
            <person name="Quinn J."/>
            <person name="Santos M.C."/>
            <person name="Schmitzberger F.F."/>
            <person name="Sherlock G."/>
            <person name="Shah P."/>
            <person name="Silverstein K.A."/>
            <person name="Skrzypek M.S."/>
            <person name="Soll D."/>
            <person name="Staggs R."/>
            <person name="Stansfield I."/>
            <person name="Stumpf M.P."/>
            <person name="Sudbery P.E."/>
            <person name="Srikantha T."/>
            <person name="Zeng Q."/>
            <person name="Berman J."/>
            <person name="Berriman M."/>
            <person name="Heitman J."/>
            <person name="Gow N.A."/>
            <person name="Lorenz M.C."/>
            <person name="Birren B.W."/>
            <person name="Kellis M."/>
            <person name="Cuomo C.A."/>
        </authorList>
    </citation>
    <scope>NUCLEOTIDE SEQUENCE [LARGE SCALE GENOMIC DNA]</scope>
    <source>
        <strain evidence="4 5">ATCC 42720</strain>
    </source>
</reference>
<dbReference type="GO" id="GO:0006298">
    <property type="term" value="P:mismatch repair"/>
    <property type="evidence" value="ECO:0007669"/>
    <property type="project" value="InterPro"/>
</dbReference>
<dbReference type="STRING" id="306902.C4Y1I4"/>
<dbReference type="GO" id="GO:0032300">
    <property type="term" value="C:mismatch repair complex"/>
    <property type="evidence" value="ECO:0007669"/>
    <property type="project" value="InterPro"/>
</dbReference>
<evidence type="ECO:0000256" key="2">
    <source>
        <dbReference type="SAM" id="MobiDB-lite"/>
    </source>
</evidence>
<comment type="similarity">
    <text evidence="1">Belongs to the DNA mismatch repair MutL/HexB family.</text>
</comment>
<dbReference type="Gene3D" id="3.30.565.10">
    <property type="entry name" value="Histidine kinase-like ATPase, C-terminal domain"/>
    <property type="match status" value="1"/>
</dbReference>
<dbReference type="FunCoup" id="C4Y1I4">
    <property type="interactions" value="466"/>
</dbReference>
<feature type="domain" description="MutL C-terminal dimerisation" evidence="3">
    <location>
        <begin position="403"/>
        <end position="565"/>
    </location>
</feature>
<dbReference type="Pfam" id="PF08676">
    <property type="entry name" value="MutL_C"/>
    <property type="match status" value="1"/>
</dbReference>
<evidence type="ECO:0000259" key="3">
    <source>
        <dbReference type="SMART" id="SM00853"/>
    </source>
</evidence>
<dbReference type="SUPFAM" id="SSF55874">
    <property type="entry name" value="ATPase domain of HSP90 chaperone/DNA topoisomerase II/histidine kinase"/>
    <property type="match status" value="1"/>
</dbReference>
<protein>
    <recommendedName>
        <fullName evidence="3">MutL C-terminal dimerisation domain-containing protein</fullName>
    </recommendedName>
</protein>
<dbReference type="OrthoDB" id="429932at2759"/>
<accession>C4Y1I4</accession>
<dbReference type="InterPro" id="IPR036890">
    <property type="entry name" value="HATPase_C_sf"/>
</dbReference>
<dbReference type="PANTHER" id="PTHR10073:SF47">
    <property type="entry name" value="DNA MISMATCH REPAIR PROTEIN MLH3"/>
    <property type="match status" value="1"/>
</dbReference>
<dbReference type="InParanoid" id="C4Y1I4"/>
<dbReference type="Gene3D" id="3.30.1370.100">
    <property type="entry name" value="MutL, C-terminal domain, regulatory subdomain"/>
    <property type="match status" value="1"/>
</dbReference>
<name>C4Y1I4_CLAL4</name>
<evidence type="ECO:0000256" key="1">
    <source>
        <dbReference type="ARBA" id="ARBA00006082"/>
    </source>
</evidence>
<dbReference type="InterPro" id="IPR037198">
    <property type="entry name" value="MutL_C_sf"/>
</dbReference>
<dbReference type="GO" id="GO:0016887">
    <property type="term" value="F:ATP hydrolysis activity"/>
    <property type="evidence" value="ECO:0007669"/>
    <property type="project" value="InterPro"/>
</dbReference>
<dbReference type="KEGG" id="clu:CLUG_02066"/>
<dbReference type="InterPro" id="IPR042120">
    <property type="entry name" value="MutL_C_dimsub"/>
</dbReference>
<dbReference type="EMBL" id="CH408077">
    <property type="protein sequence ID" value="EEQ37943.1"/>
    <property type="molecule type" value="Genomic_DNA"/>
</dbReference>
<gene>
    <name evidence="4" type="ORF">CLUG_02066</name>
</gene>
<dbReference type="Gene3D" id="3.30.1540.20">
    <property type="entry name" value="MutL, C-terminal domain, dimerisation subdomain"/>
    <property type="match status" value="1"/>
</dbReference>
<sequence>MHIDPIGDSESSLPSLLSGTIKIKHGMPIRKLRGKTRQTLRSQVVVDSVETVLRQLVQNSLDAQASFVRVKIDLASLSVCVEDNGHGIEASDLSLVGKRYHTSSGGRGESLSSIAVCSGSVIVRSKTQAQQENCVCLGGSCPPELLRVLTSFFQLDSLEAAGTQVMVSRVFASMPVRLENARRKADKLRQKMKSVFFELLCAPHVKAEVYLLEQGEFVRMFSVEACDSVVEKFSSLFRLSAKNMVSLLAKSTSCSVEGSFCLQSSHRSGLQFVFLNGEHVPLQSQVNRIFASHGYGLGRQSVFGRSLRLHPVYCFHVQAQDEANALRFLKEELAKVLAKVLAQGGQKRYNEGQRGSPKRIRKSTREEIDSTQEETQPSVDFSQPSVDFPLVHVSQQDIGTLKVVKQVSKQFILAKSGSSLFILDQHACDERVQVEQFFREYITAMSDPSCDLRIRCDETMAFSLAKEEQTSFLRYEDVFRNFGISYVLGNRKCTVTHLPRALSHETQPERLKLLLLQHIMEMEEGEKQATMTGNWVQDVSNIPSAISESLISSACRQSVKFGDLLSKAEMEYLISQLDKCTLPFQCAHGRPTIVPLEADMMTFTEDEDLD</sequence>
<dbReference type="VEuPathDB" id="FungiDB:CLUG_02066"/>
<dbReference type="GO" id="GO:0140664">
    <property type="term" value="F:ATP-dependent DNA damage sensor activity"/>
    <property type="evidence" value="ECO:0007669"/>
    <property type="project" value="InterPro"/>
</dbReference>
<dbReference type="Proteomes" id="UP000007703">
    <property type="component" value="Unassembled WGS sequence"/>
</dbReference>
<evidence type="ECO:0000313" key="5">
    <source>
        <dbReference type="Proteomes" id="UP000007703"/>
    </source>
</evidence>
<dbReference type="GeneID" id="8498452"/>
<dbReference type="InterPro" id="IPR014790">
    <property type="entry name" value="MutL_C"/>
</dbReference>
<organism evidence="4 5">
    <name type="scientific">Clavispora lusitaniae (strain ATCC 42720)</name>
    <name type="common">Yeast</name>
    <name type="synonym">Candida lusitaniae</name>
    <dbReference type="NCBI Taxonomy" id="306902"/>
    <lineage>
        <taxon>Eukaryota</taxon>
        <taxon>Fungi</taxon>
        <taxon>Dikarya</taxon>
        <taxon>Ascomycota</taxon>
        <taxon>Saccharomycotina</taxon>
        <taxon>Pichiomycetes</taxon>
        <taxon>Metschnikowiaceae</taxon>
        <taxon>Clavispora</taxon>
    </lineage>
</organism>
<dbReference type="AlphaFoldDB" id="C4Y1I4"/>
<dbReference type="InterPro" id="IPR038973">
    <property type="entry name" value="MutL/Mlh/Pms-like"/>
</dbReference>
<feature type="region of interest" description="Disordered" evidence="2">
    <location>
        <begin position="348"/>
        <end position="380"/>
    </location>
</feature>